<dbReference type="EMBL" id="PCRS01000031">
    <property type="protein sequence ID" value="PIP24875.1"/>
    <property type="molecule type" value="Genomic_DNA"/>
</dbReference>
<name>A0A2G9Z049_9BACT</name>
<gene>
    <name evidence="1" type="ORF">COX34_01780</name>
</gene>
<comment type="caution">
    <text evidence="1">The sequence shown here is derived from an EMBL/GenBank/DDBJ whole genome shotgun (WGS) entry which is preliminary data.</text>
</comment>
<sequence>MVIEKILKQLTPKRIKREIEAIQKVKLPPELQKWVREYKKVGERSDFIWKWGYGAFQIITSPSVAKKYQKSVWEGEFLIMMFDVLLDDIADKKKNKKLLNELLNVPFKRACINFNRLNSKEKRYVEFTIRIWRYIEKTIKSYPRYKEFKEIFEYDINQLLNAMDYAYLVNTNPYLIDRTEYQVYLPHNGQVIISCTIDLMCSPKFSIQELGIMREIAWRVQRMIAIGNWITTWERELESDDFTSGVFAYAIDFGILTVNDLRKRDKLKIIKKIKNSKIEQILLKEWKQYYYEINNLGKRIKTVDVKKIVFKLEKLAIFELSRRGIK</sequence>
<reference evidence="1 2" key="1">
    <citation type="submission" date="2017-09" db="EMBL/GenBank/DDBJ databases">
        <title>Depth-based differentiation of microbial function through sediment-hosted aquifers and enrichment of novel symbionts in the deep terrestrial subsurface.</title>
        <authorList>
            <person name="Probst A.J."/>
            <person name="Ladd B."/>
            <person name="Jarett J.K."/>
            <person name="Geller-Mcgrath D.E."/>
            <person name="Sieber C.M."/>
            <person name="Emerson J.B."/>
            <person name="Anantharaman K."/>
            <person name="Thomas B.C."/>
            <person name="Malmstrom R."/>
            <person name="Stieglmeier M."/>
            <person name="Klingl A."/>
            <person name="Woyke T."/>
            <person name="Ryan C.M."/>
            <person name="Banfield J.F."/>
        </authorList>
    </citation>
    <scope>NUCLEOTIDE SEQUENCE [LARGE SCALE GENOMIC DNA]</scope>
    <source>
        <strain evidence="1">CG23_combo_of_CG06-09_8_20_14_all_36_12</strain>
    </source>
</reference>
<proteinExistence type="predicted"/>
<dbReference type="AlphaFoldDB" id="A0A2G9Z049"/>
<evidence type="ECO:0000313" key="2">
    <source>
        <dbReference type="Proteomes" id="UP000228681"/>
    </source>
</evidence>
<accession>A0A2G9Z049</accession>
<evidence type="ECO:0008006" key="3">
    <source>
        <dbReference type="Google" id="ProtNLM"/>
    </source>
</evidence>
<dbReference type="Proteomes" id="UP000228681">
    <property type="component" value="Unassembled WGS sequence"/>
</dbReference>
<protein>
    <recommendedName>
        <fullName evidence="3">Terpene synthase</fullName>
    </recommendedName>
</protein>
<evidence type="ECO:0000313" key="1">
    <source>
        <dbReference type="EMBL" id="PIP24875.1"/>
    </source>
</evidence>
<organism evidence="1 2">
    <name type="scientific">Candidatus Nealsonbacteria bacterium CG23_combo_of_CG06-09_8_20_14_all_36_12</name>
    <dbReference type="NCBI Taxonomy" id="1974718"/>
    <lineage>
        <taxon>Bacteria</taxon>
        <taxon>Candidatus Nealsoniibacteriota</taxon>
    </lineage>
</organism>